<dbReference type="Gene3D" id="3.40.250.10">
    <property type="entry name" value="Rhodanese-like domain"/>
    <property type="match status" value="1"/>
</dbReference>
<protein>
    <submittedName>
        <fullName evidence="2">Rhodanese-related sulfurtransferase</fullName>
    </submittedName>
</protein>
<dbReference type="PROSITE" id="PS50206">
    <property type="entry name" value="RHODANESE_3"/>
    <property type="match status" value="1"/>
</dbReference>
<reference evidence="2 3" key="1">
    <citation type="submission" date="2020-07" db="EMBL/GenBank/DDBJ databases">
        <title>Sequencing the genomes of 1000 actinobacteria strains.</title>
        <authorList>
            <person name="Klenk H.-P."/>
        </authorList>
    </citation>
    <scope>NUCLEOTIDE SEQUENCE [LARGE SCALE GENOMIC DNA]</scope>
    <source>
        <strain evidence="2 3">DSM 19082</strain>
    </source>
</reference>
<organism evidence="2 3">
    <name type="scientific">Nocardioides kongjuensis</name>
    <dbReference type="NCBI Taxonomy" id="349522"/>
    <lineage>
        <taxon>Bacteria</taxon>
        <taxon>Bacillati</taxon>
        <taxon>Actinomycetota</taxon>
        <taxon>Actinomycetes</taxon>
        <taxon>Propionibacteriales</taxon>
        <taxon>Nocardioidaceae</taxon>
        <taxon>Nocardioides</taxon>
    </lineage>
</organism>
<accession>A0A852RVH2</accession>
<dbReference type="InterPro" id="IPR036873">
    <property type="entry name" value="Rhodanese-like_dom_sf"/>
</dbReference>
<comment type="caution">
    <text evidence="2">The sequence shown here is derived from an EMBL/GenBank/DDBJ whole genome shotgun (WGS) entry which is preliminary data.</text>
</comment>
<evidence type="ECO:0000313" key="2">
    <source>
        <dbReference type="EMBL" id="NYD31874.1"/>
    </source>
</evidence>
<keyword evidence="2" id="KW-0808">Transferase</keyword>
<dbReference type="InterPro" id="IPR001307">
    <property type="entry name" value="Thiosulphate_STrfase_CS"/>
</dbReference>
<evidence type="ECO:0000313" key="3">
    <source>
        <dbReference type="Proteomes" id="UP000582231"/>
    </source>
</evidence>
<feature type="domain" description="Rhodanese" evidence="1">
    <location>
        <begin position="16"/>
        <end position="108"/>
    </location>
</feature>
<dbReference type="Pfam" id="PF00581">
    <property type="entry name" value="Rhodanese"/>
    <property type="match status" value="1"/>
</dbReference>
<gene>
    <name evidence="2" type="ORF">BJ958_003420</name>
</gene>
<dbReference type="InterPro" id="IPR001763">
    <property type="entry name" value="Rhodanese-like_dom"/>
</dbReference>
<dbReference type="RefSeq" id="WP_179728128.1">
    <property type="nucleotide sequence ID" value="NZ_BAABEF010000001.1"/>
</dbReference>
<evidence type="ECO:0000259" key="1">
    <source>
        <dbReference type="PROSITE" id="PS50206"/>
    </source>
</evidence>
<dbReference type="GO" id="GO:0004792">
    <property type="term" value="F:thiosulfate-cyanide sulfurtransferase activity"/>
    <property type="evidence" value="ECO:0007669"/>
    <property type="project" value="InterPro"/>
</dbReference>
<proteinExistence type="predicted"/>
<sequence length="114" mass="12372">MVKDLTGTELVELIDSGHPLTLVDALPESYYNQAHLPGAINLVEPDVATRAADVLPDRDRTVVTYCSNRACGNSGAVARRLEQLGYTDVRTYPDGIQDWVESGRPVETGQEVSA</sequence>
<dbReference type="Proteomes" id="UP000582231">
    <property type="component" value="Unassembled WGS sequence"/>
</dbReference>
<dbReference type="AlphaFoldDB" id="A0A852RVH2"/>
<dbReference type="PROSITE" id="PS00380">
    <property type="entry name" value="RHODANESE_1"/>
    <property type="match status" value="1"/>
</dbReference>
<keyword evidence="3" id="KW-1185">Reference proteome</keyword>
<dbReference type="SUPFAM" id="SSF52821">
    <property type="entry name" value="Rhodanese/Cell cycle control phosphatase"/>
    <property type="match status" value="1"/>
</dbReference>
<dbReference type="CDD" id="cd00158">
    <property type="entry name" value="RHOD"/>
    <property type="match status" value="1"/>
</dbReference>
<dbReference type="SMART" id="SM00450">
    <property type="entry name" value="RHOD"/>
    <property type="match status" value="1"/>
</dbReference>
<name>A0A852RVH2_9ACTN</name>
<dbReference type="EMBL" id="JACCBF010000001">
    <property type="protein sequence ID" value="NYD31874.1"/>
    <property type="molecule type" value="Genomic_DNA"/>
</dbReference>